<evidence type="ECO:0000256" key="1">
    <source>
        <dbReference type="ARBA" id="ARBA00023125"/>
    </source>
</evidence>
<accession>A0ABP8ZSL1</accession>
<feature type="DNA-binding region" description="OmpR/PhoB-type" evidence="2">
    <location>
        <begin position="279"/>
        <end position="372"/>
    </location>
</feature>
<evidence type="ECO:0000256" key="2">
    <source>
        <dbReference type="PROSITE-ProRule" id="PRU01091"/>
    </source>
</evidence>
<reference evidence="5" key="1">
    <citation type="journal article" date="2019" name="Int. J. Syst. Evol. Microbiol.">
        <title>The Global Catalogue of Microorganisms (GCM) 10K type strain sequencing project: providing services to taxonomists for standard genome sequencing and annotation.</title>
        <authorList>
            <consortium name="The Broad Institute Genomics Platform"/>
            <consortium name="The Broad Institute Genome Sequencing Center for Infectious Disease"/>
            <person name="Wu L."/>
            <person name="Ma J."/>
        </authorList>
    </citation>
    <scope>NUCLEOTIDE SEQUENCE [LARGE SCALE GENOMIC DNA]</scope>
    <source>
        <strain evidence="5">JCM 18537</strain>
    </source>
</reference>
<evidence type="ECO:0000313" key="4">
    <source>
        <dbReference type="EMBL" id="GAA4764239.1"/>
    </source>
</evidence>
<keyword evidence="5" id="KW-1185">Reference proteome</keyword>
<dbReference type="RefSeq" id="WP_345435354.1">
    <property type="nucleotide sequence ID" value="NZ_BAABKO010000001.1"/>
</dbReference>
<dbReference type="SMART" id="SM00862">
    <property type="entry name" value="Trans_reg_C"/>
    <property type="match status" value="1"/>
</dbReference>
<dbReference type="Proteomes" id="UP001501645">
    <property type="component" value="Unassembled WGS sequence"/>
</dbReference>
<dbReference type="CDD" id="cd06578">
    <property type="entry name" value="HemD"/>
    <property type="match status" value="1"/>
</dbReference>
<dbReference type="CDD" id="cd00383">
    <property type="entry name" value="trans_reg_C"/>
    <property type="match status" value="1"/>
</dbReference>
<protein>
    <submittedName>
        <fullName evidence="4">Uroporphyrinogen-III synthase</fullName>
    </submittedName>
</protein>
<dbReference type="SUPFAM" id="SSF46894">
    <property type="entry name" value="C-terminal effector domain of the bipartite response regulators"/>
    <property type="match status" value="1"/>
</dbReference>
<dbReference type="SUPFAM" id="SSF69618">
    <property type="entry name" value="HemD-like"/>
    <property type="match status" value="1"/>
</dbReference>
<comment type="caution">
    <text evidence="4">The sequence shown here is derived from an EMBL/GenBank/DDBJ whole genome shotgun (WGS) entry which is preliminary data.</text>
</comment>
<dbReference type="EMBL" id="BAABKO010000001">
    <property type="protein sequence ID" value="GAA4764239.1"/>
    <property type="molecule type" value="Genomic_DNA"/>
</dbReference>
<gene>
    <name evidence="4" type="ORF">GCM10023351_03710</name>
</gene>
<feature type="domain" description="OmpR/PhoB-type" evidence="3">
    <location>
        <begin position="279"/>
        <end position="372"/>
    </location>
</feature>
<dbReference type="InterPro" id="IPR039793">
    <property type="entry name" value="UROS/Hem4"/>
</dbReference>
<evidence type="ECO:0000259" key="3">
    <source>
        <dbReference type="PROSITE" id="PS51755"/>
    </source>
</evidence>
<dbReference type="InterPro" id="IPR003754">
    <property type="entry name" value="4pyrrol_synth_uPrphyn_synth"/>
</dbReference>
<dbReference type="PANTHER" id="PTHR40082">
    <property type="entry name" value="BLR5956 PROTEIN"/>
    <property type="match status" value="1"/>
</dbReference>
<dbReference type="Pfam" id="PF02602">
    <property type="entry name" value="HEM4"/>
    <property type="match status" value="1"/>
</dbReference>
<dbReference type="Gene3D" id="1.10.10.10">
    <property type="entry name" value="Winged helix-like DNA-binding domain superfamily/Winged helix DNA-binding domain"/>
    <property type="match status" value="1"/>
</dbReference>
<name>A0ABP8ZSL1_9MICO</name>
<dbReference type="Pfam" id="PF00486">
    <property type="entry name" value="Trans_reg_C"/>
    <property type="match status" value="1"/>
</dbReference>
<keyword evidence="1 2" id="KW-0238">DNA-binding</keyword>
<proteinExistence type="predicted"/>
<dbReference type="InterPro" id="IPR036388">
    <property type="entry name" value="WH-like_DNA-bd_sf"/>
</dbReference>
<organism evidence="4 5">
    <name type="scientific">Microbacterium gilvum</name>
    <dbReference type="NCBI Taxonomy" id="1336204"/>
    <lineage>
        <taxon>Bacteria</taxon>
        <taxon>Bacillati</taxon>
        <taxon>Actinomycetota</taxon>
        <taxon>Actinomycetes</taxon>
        <taxon>Micrococcales</taxon>
        <taxon>Microbacteriaceae</taxon>
        <taxon>Microbacterium</taxon>
    </lineage>
</organism>
<sequence length="376" mass="38982">MTARPPLSAALDGCTIVIAVDRRAGELAAALERHGAQVRKAPAVTIESHIDDLALIARTRELIADPPDIVVATTGVGFRGWMEAAFEADLSDELTAALAGAQLVARGPKARGAIQQAGFVADWVAESETSAELGEYLVTQGVAGKRIAVQHHGSGADGLDELFGGHGADVVSLTVYRWGPPPDPQVVERSVLQAGDGEIDAVLFTSAPGAAEWVAAAARADALDDIRSRAAAGRLLLAAVGPITAGPLTEAGLPALIAERGRLGSLVRSVVAYFGAGGAPHADTSAGRFELRSGGAVIDGRFVPLSRTGIEVLDMLFRARGGVVSRAQLQDALPRSSQSSHAVEMAVARLREALGVPDAIKTVVKRGYRLDVEDPE</sequence>
<dbReference type="InterPro" id="IPR001867">
    <property type="entry name" value="OmpR/PhoB-type_DNA-bd"/>
</dbReference>
<dbReference type="InterPro" id="IPR016032">
    <property type="entry name" value="Sig_transdc_resp-reg_C-effctor"/>
</dbReference>
<dbReference type="PROSITE" id="PS51755">
    <property type="entry name" value="OMPR_PHOB"/>
    <property type="match status" value="1"/>
</dbReference>
<dbReference type="InterPro" id="IPR036108">
    <property type="entry name" value="4pyrrol_syn_uPrphyn_synt_sf"/>
</dbReference>
<evidence type="ECO:0000313" key="5">
    <source>
        <dbReference type="Proteomes" id="UP001501645"/>
    </source>
</evidence>
<dbReference type="PANTHER" id="PTHR40082:SF1">
    <property type="entry name" value="BLR5956 PROTEIN"/>
    <property type="match status" value="1"/>
</dbReference>
<dbReference type="Gene3D" id="3.40.50.10090">
    <property type="match status" value="2"/>
</dbReference>
<dbReference type="NCBIfam" id="NF005568">
    <property type="entry name" value="PRK07239.1"/>
    <property type="match status" value="1"/>
</dbReference>